<feature type="compositionally biased region" description="Basic and acidic residues" evidence="1">
    <location>
        <begin position="202"/>
        <end position="216"/>
    </location>
</feature>
<feature type="region of interest" description="Disordered" evidence="1">
    <location>
        <begin position="316"/>
        <end position="345"/>
    </location>
</feature>
<protein>
    <submittedName>
        <fullName evidence="3">Uncharacterized protein</fullName>
    </submittedName>
</protein>
<dbReference type="EMBL" id="HBIO01005951">
    <property type="protein sequence ID" value="CAE0459455.1"/>
    <property type="molecule type" value="Transcribed_RNA"/>
</dbReference>
<evidence type="ECO:0000256" key="2">
    <source>
        <dbReference type="SAM" id="Phobius"/>
    </source>
</evidence>
<keyword evidence="2" id="KW-1133">Transmembrane helix</keyword>
<dbReference type="AlphaFoldDB" id="A0A7S3V678"/>
<reference evidence="3" key="1">
    <citation type="submission" date="2021-01" db="EMBL/GenBank/DDBJ databases">
        <authorList>
            <person name="Corre E."/>
            <person name="Pelletier E."/>
            <person name="Niang G."/>
            <person name="Scheremetjew M."/>
            <person name="Finn R."/>
            <person name="Kale V."/>
            <person name="Holt S."/>
            <person name="Cochrane G."/>
            <person name="Meng A."/>
            <person name="Brown T."/>
            <person name="Cohen L."/>
        </authorList>
    </citation>
    <scope>NUCLEOTIDE SEQUENCE</scope>
    <source>
        <strain evidence="3">MM31A-1</strain>
    </source>
</reference>
<sequence length="345" mass="40393">MLEKSHCRNYSSCVGQHTRVHGRHTRVSRKDCQHAAVECPSRKGRSLWFQGLQKSWRRSQIRESDQHGIGRKQSCGYDQGRRMRVSGRMWLWPEPTCRWQNGQQSEGERCCDQSSGHRRSRICLDSFSHSFRFTKTRPAMAILLSFYVVVIMFNIEFAHGLIFPGVHYSMSAASCFDTRQRVCCQGTSLNSMKGDNMEDGGPDEKEDKASNRKDDESMIDGQQEDLVSLSDLNWRVEKMRLEEANTRRFLKSGPRFLPYEECRKWVKAWNRWDTEEEWKSWIDEGEKRNSYIPARPDEYYGRLGKWQGWQHFLGKDDNLNKGGTKGIEEEDNCDEKTEEDVGDFQ</sequence>
<keyword evidence="2" id="KW-0812">Transmembrane</keyword>
<accession>A0A7S3V678</accession>
<evidence type="ECO:0000256" key="1">
    <source>
        <dbReference type="SAM" id="MobiDB-lite"/>
    </source>
</evidence>
<proteinExistence type="predicted"/>
<evidence type="ECO:0000313" key="3">
    <source>
        <dbReference type="EMBL" id="CAE0459455.1"/>
    </source>
</evidence>
<feature type="compositionally biased region" description="Acidic residues" evidence="1">
    <location>
        <begin position="328"/>
        <end position="345"/>
    </location>
</feature>
<gene>
    <name evidence="3" type="ORF">CDEB00056_LOCUS4296</name>
</gene>
<feature type="transmembrane region" description="Helical" evidence="2">
    <location>
        <begin position="139"/>
        <end position="162"/>
    </location>
</feature>
<name>A0A7S3V678_9STRA</name>
<feature type="region of interest" description="Disordered" evidence="1">
    <location>
        <begin position="193"/>
        <end position="220"/>
    </location>
</feature>
<keyword evidence="2" id="KW-0472">Membrane</keyword>
<organism evidence="3">
    <name type="scientific">Chaetoceros debilis</name>
    <dbReference type="NCBI Taxonomy" id="122233"/>
    <lineage>
        <taxon>Eukaryota</taxon>
        <taxon>Sar</taxon>
        <taxon>Stramenopiles</taxon>
        <taxon>Ochrophyta</taxon>
        <taxon>Bacillariophyta</taxon>
        <taxon>Coscinodiscophyceae</taxon>
        <taxon>Chaetocerotophycidae</taxon>
        <taxon>Chaetocerotales</taxon>
        <taxon>Chaetocerotaceae</taxon>
        <taxon>Chaetoceros</taxon>
    </lineage>
</organism>